<dbReference type="SUPFAM" id="SSF54427">
    <property type="entry name" value="NTF2-like"/>
    <property type="match status" value="1"/>
</dbReference>
<dbReference type="Proteomes" id="UP000283387">
    <property type="component" value="Unassembled WGS sequence"/>
</dbReference>
<protein>
    <recommendedName>
        <fullName evidence="3">Nuclear transport factor 2 family protein</fullName>
    </recommendedName>
</protein>
<dbReference type="EMBL" id="RAPN01000001">
    <property type="protein sequence ID" value="RKD91470.1"/>
    <property type="molecule type" value="Genomic_DNA"/>
</dbReference>
<comment type="caution">
    <text evidence="1">The sequence shown here is derived from an EMBL/GenBank/DDBJ whole genome shotgun (WGS) entry which is preliminary data.</text>
</comment>
<sequence length="325" mass="37546">MKIQYRLIAILFLLCAIGIDSFAQHNTSLELENKLDNALLQKAIEENVSALLTDLNTAYVEEKVPQLHGNYISKDARTSVLAMWETSRFYCVESWMMEKCLNSATGYQVRNIPVFMKEANDQLDLVIGLDASGVINDVHVALEVQQYMSVIDANISVTDLRRRQVILDFVENFRTAYNRKDIDFLRQVYSDDALIITGKVVKQQTGSDQVLKSLGEEKVIYQTQTKQEYLTKLSQVFANNEYVNILFDEIEISQHPKWDEIYGVAFKQDWNTSRYSDSGYVFLMIDFKDEANPIIHVRTWQPEKYNGKVMPKEERFDLGAFEIVN</sequence>
<dbReference type="OrthoDB" id="1030920at2"/>
<organism evidence="1 2">
    <name type="scientific">Mangrovibacterium diazotrophicum</name>
    <dbReference type="NCBI Taxonomy" id="1261403"/>
    <lineage>
        <taxon>Bacteria</taxon>
        <taxon>Pseudomonadati</taxon>
        <taxon>Bacteroidota</taxon>
        <taxon>Bacteroidia</taxon>
        <taxon>Marinilabiliales</taxon>
        <taxon>Prolixibacteraceae</taxon>
        <taxon>Mangrovibacterium</taxon>
    </lineage>
</organism>
<dbReference type="RefSeq" id="WP_120272768.1">
    <property type="nucleotide sequence ID" value="NZ_RAPN01000001.1"/>
</dbReference>
<keyword evidence="2" id="KW-1185">Reference proteome</keyword>
<gene>
    <name evidence="1" type="ORF">BC643_1826</name>
</gene>
<proteinExistence type="predicted"/>
<dbReference type="InterPro" id="IPR032710">
    <property type="entry name" value="NTF2-like_dom_sf"/>
</dbReference>
<evidence type="ECO:0000313" key="2">
    <source>
        <dbReference type="Proteomes" id="UP000283387"/>
    </source>
</evidence>
<evidence type="ECO:0000313" key="1">
    <source>
        <dbReference type="EMBL" id="RKD91470.1"/>
    </source>
</evidence>
<reference evidence="1 2" key="1">
    <citation type="submission" date="2018-09" db="EMBL/GenBank/DDBJ databases">
        <title>Genomic Encyclopedia of Archaeal and Bacterial Type Strains, Phase II (KMG-II): from individual species to whole genera.</title>
        <authorList>
            <person name="Goeker M."/>
        </authorList>
    </citation>
    <scope>NUCLEOTIDE SEQUENCE [LARGE SCALE GENOMIC DNA]</scope>
    <source>
        <strain evidence="1 2">DSM 27148</strain>
    </source>
</reference>
<accession>A0A419W7R8</accession>
<dbReference type="AlphaFoldDB" id="A0A419W7R8"/>
<name>A0A419W7R8_9BACT</name>
<evidence type="ECO:0008006" key="3">
    <source>
        <dbReference type="Google" id="ProtNLM"/>
    </source>
</evidence>